<feature type="region of interest" description="Disordered" evidence="1">
    <location>
        <begin position="266"/>
        <end position="297"/>
    </location>
</feature>
<sequence>MYYYYGYSGLSTGAYIGIAAASLATAIVIGSLVVYYRRRQARLAREALEAQYNQPMQNSDFFPPGYKPNMTQVNNETMNYTNNNGVFTYTVDSSHHRSTFFSPHPSPVAMNINLEEALDEFDSRYLESYHQVTAKMASSGLGPAPESPSRLSSPLLSSQNDNNLFHAGANTATPAKPHPLAQGASSPLDESTHNSSAAGSHDIEELNIAFDDEPSNLQKDHDESANVRPGLVHRASAPECQWLTVEMAGRSFVVVDTPRTLQRSLSASSLVHKASRRPQNRRTPPNVGNPFYKSKSPRRRRGLFDDAFERYKMEC</sequence>
<feature type="region of interest" description="Disordered" evidence="1">
    <location>
        <begin position="137"/>
        <end position="199"/>
    </location>
</feature>
<keyword evidence="2" id="KW-1133">Transmembrane helix</keyword>
<protein>
    <submittedName>
        <fullName evidence="3">Uncharacterized protein</fullName>
    </submittedName>
</protein>
<reference evidence="3 4" key="1">
    <citation type="submission" date="2021-06" db="EMBL/GenBank/DDBJ databases">
        <title>Candida outbreak in Lebanon.</title>
        <authorList>
            <person name="Finianos M."/>
        </authorList>
    </citation>
    <scope>NUCLEOTIDE SEQUENCE [LARGE SCALE GENOMIC DNA]</scope>
    <source>
        <strain evidence="3">CA3LBN</strain>
    </source>
</reference>
<keyword evidence="4" id="KW-1185">Reference proteome</keyword>
<evidence type="ECO:0000313" key="4">
    <source>
        <dbReference type="Proteomes" id="UP000825434"/>
    </source>
</evidence>
<name>A0ABX8HZG2_9ASCO</name>
<gene>
    <name evidence="3" type="ORF">CA3LBN_000378</name>
</gene>
<evidence type="ECO:0000256" key="1">
    <source>
        <dbReference type="SAM" id="MobiDB-lite"/>
    </source>
</evidence>
<feature type="compositionally biased region" description="Polar residues" evidence="1">
    <location>
        <begin position="183"/>
        <end position="198"/>
    </location>
</feature>
<dbReference type="Proteomes" id="UP000825434">
    <property type="component" value="Chromosome 1"/>
</dbReference>
<feature type="compositionally biased region" description="Low complexity" evidence="1">
    <location>
        <begin position="147"/>
        <end position="158"/>
    </location>
</feature>
<proteinExistence type="predicted"/>
<keyword evidence="2" id="KW-0472">Membrane</keyword>
<feature type="transmembrane region" description="Helical" evidence="2">
    <location>
        <begin position="12"/>
        <end position="36"/>
    </location>
</feature>
<accession>A0ABX8HZG2</accession>
<organism evidence="3 4">
    <name type="scientific">Candidozyma haemuli</name>
    <dbReference type="NCBI Taxonomy" id="45357"/>
    <lineage>
        <taxon>Eukaryota</taxon>
        <taxon>Fungi</taxon>
        <taxon>Dikarya</taxon>
        <taxon>Ascomycota</taxon>
        <taxon>Saccharomycotina</taxon>
        <taxon>Pichiomycetes</taxon>
        <taxon>Metschnikowiaceae</taxon>
        <taxon>Candidozyma</taxon>
    </lineage>
</organism>
<evidence type="ECO:0000313" key="3">
    <source>
        <dbReference type="EMBL" id="QWU86160.1"/>
    </source>
</evidence>
<dbReference type="EMBL" id="CP076661">
    <property type="protein sequence ID" value="QWU86160.1"/>
    <property type="molecule type" value="Genomic_DNA"/>
</dbReference>
<keyword evidence="2" id="KW-0812">Transmembrane</keyword>
<evidence type="ECO:0000256" key="2">
    <source>
        <dbReference type="SAM" id="Phobius"/>
    </source>
</evidence>